<name>A0A9Q0D797_9TELE</name>
<comment type="caution">
    <text evidence="1">The sequence shown here is derived from an EMBL/GenBank/DDBJ whole genome shotgun (WGS) entry which is preliminary data.</text>
</comment>
<evidence type="ECO:0000313" key="1">
    <source>
        <dbReference type="EMBL" id="KAJ3583230.1"/>
    </source>
</evidence>
<evidence type="ECO:0000313" key="2">
    <source>
        <dbReference type="Proteomes" id="UP001148018"/>
    </source>
</evidence>
<proteinExistence type="predicted"/>
<accession>A0A9Q0D797</accession>
<keyword evidence="2" id="KW-1185">Reference proteome</keyword>
<dbReference type="EMBL" id="JANIIK010000500">
    <property type="protein sequence ID" value="KAJ3583230.1"/>
    <property type="molecule type" value="Genomic_DNA"/>
</dbReference>
<gene>
    <name evidence="1" type="ORF">NHX12_034169</name>
</gene>
<protein>
    <submittedName>
        <fullName evidence="1">Uncharacterized protein</fullName>
    </submittedName>
</protein>
<organism evidence="1 2">
    <name type="scientific">Muraenolepis orangiensis</name>
    <name type="common">Patagonian moray cod</name>
    <dbReference type="NCBI Taxonomy" id="630683"/>
    <lineage>
        <taxon>Eukaryota</taxon>
        <taxon>Metazoa</taxon>
        <taxon>Chordata</taxon>
        <taxon>Craniata</taxon>
        <taxon>Vertebrata</taxon>
        <taxon>Euteleostomi</taxon>
        <taxon>Actinopterygii</taxon>
        <taxon>Neopterygii</taxon>
        <taxon>Teleostei</taxon>
        <taxon>Neoteleostei</taxon>
        <taxon>Acanthomorphata</taxon>
        <taxon>Zeiogadaria</taxon>
        <taxon>Gadariae</taxon>
        <taxon>Gadiformes</taxon>
        <taxon>Muraenolepidoidei</taxon>
        <taxon>Muraenolepididae</taxon>
        <taxon>Muraenolepis</taxon>
    </lineage>
</organism>
<reference evidence="1" key="1">
    <citation type="submission" date="2022-07" db="EMBL/GenBank/DDBJ databases">
        <title>Chromosome-level genome of Muraenolepis orangiensis.</title>
        <authorList>
            <person name="Kim J."/>
        </authorList>
    </citation>
    <scope>NUCLEOTIDE SEQUENCE</scope>
    <source>
        <strain evidence="1">KU_S4_2022</strain>
        <tissue evidence="1">Muscle</tissue>
    </source>
</reference>
<dbReference type="Proteomes" id="UP001148018">
    <property type="component" value="Unassembled WGS sequence"/>
</dbReference>
<sequence>MEECLPCGVYSTRNPGFPQTIFGVSERTEHRLDVGRPVSRAALLLCPSPGSPYMVEWSRVAGGAWPSRPV</sequence>
<dbReference type="AlphaFoldDB" id="A0A9Q0D797"/>